<comment type="caution">
    <text evidence="4">The sequence shown here is derived from an EMBL/GenBank/DDBJ whole genome shotgun (WGS) entry which is preliminary data.</text>
</comment>
<dbReference type="VEuPathDB" id="FungiDB:DD237_005179"/>
<evidence type="ECO:0000259" key="3">
    <source>
        <dbReference type="PROSITE" id="PS50103"/>
    </source>
</evidence>
<feature type="domain" description="C3H1-type" evidence="3">
    <location>
        <begin position="180"/>
        <end position="211"/>
    </location>
</feature>
<gene>
    <name evidence="4" type="ORF">DD238_003318</name>
</gene>
<keyword evidence="2" id="KW-0812">Transmembrane</keyword>
<feature type="transmembrane region" description="Helical" evidence="2">
    <location>
        <begin position="43"/>
        <end position="65"/>
    </location>
</feature>
<dbReference type="EMBL" id="QLLG01000223">
    <property type="protein sequence ID" value="RMX65926.1"/>
    <property type="molecule type" value="Genomic_DNA"/>
</dbReference>
<dbReference type="Proteomes" id="UP000282087">
    <property type="component" value="Unassembled WGS sequence"/>
</dbReference>
<proteinExistence type="predicted"/>
<keyword evidence="2" id="KW-0472">Membrane</keyword>
<reference evidence="4 5" key="1">
    <citation type="submission" date="2018-06" db="EMBL/GenBank/DDBJ databases">
        <title>Comparative genomics of downy mildews reveals potential adaptations to biotrophy.</title>
        <authorList>
            <person name="Fletcher K."/>
            <person name="Klosterman S.J."/>
            <person name="Derevnina L."/>
            <person name="Martin F."/>
            <person name="Koike S."/>
            <person name="Reyes Chin-Wo S."/>
            <person name="Mou B."/>
            <person name="Michelmore R."/>
        </authorList>
    </citation>
    <scope>NUCLEOTIDE SEQUENCE [LARGE SCALE GENOMIC DNA]</scope>
    <source>
        <strain evidence="4 5">R14</strain>
    </source>
</reference>
<evidence type="ECO:0000313" key="4">
    <source>
        <dbReference type="EMBL" id="RMX65926.1"/>
    </source>
</evidence>
<dbReference type="AlphaFoldDB" id="A0A3M6VK88"/>
<keyword evidence="1" id="KW-0863">Zinc-finger</keyword>
<evidence type="ECO:0000256" key="1">
    <source>
        <dbReference type="PROSITE-ProRule" id="PRU00723"/>
    </source>
</evidence>
<dbReference type="PANTHER" id="PTHR36971:SF3">
    <property type="entry name" value="C3H1-TYPE DOMAIN-CONTAINING PROTEIN"/>
    <property type="match status" value="1"/>
</dbReference>
<sequence length="449" mass="50878">MMELHIKVVKDLPPLNDNDKVCNVLVQGQFVRKRNLSYVNKHCSMFLIMCLMSLFCFYCSKSLMFGDIQLQDGELLEVMIRAEEGVLDITTIRQINWDVHLGDMVTAQGMLQCKRHEVGHPDGWLLVLHSIQVDELWSLYHTSTKFSYIGPDSVDVKGSWMLPPCSKAATANKYTNMVVLNGFNTCKYYFSSSDGANCLRGEQCHFWHGQPADFKQNRRRWMAKRLEQRAKAAQLAGDSSDPHSKIDKTQRSRIFCNWLVDILGDEHLASGKGVVDIAGGKGDIPIQLWIQRGIPTTLIDPRPMKLGKYNRKLVAKAQVADGRKMSPQLLRCLDDETLKLHKELFTDCSILVGMHPDEATEAIVDAAMTLRKPFAVVPCCVMSRAFPNRQCRDGTLVDTYETFVRYLLEKHPSIQSAFLPFAGRNQVLYLFDYDEGQRASAKIVDTTST</sequence>
<dbReference type="PROSITE" id="PS50103">
    <property type="entry name" value="ZF_C3H1"/>
    <property type="match status" value="1"/>
</dbReference>
<keyword evidence="1" id="KW-0479">Metal-binding</keyword>
<protein>
    <recommendedName>
        <fullName evidence="3">C3H1-type domain-containing protein</fullName>
    </recommendedName>
</protein>
<dbReference type="PANTHER" id="PTHR36971">
    <property type="entry name" value="UNNAMED PRODUCT"/>
    <property type="match status" value="1"/>
</dbReference>
<dbReference type="InterPro" id="IPR000571">
    <property type="entry name" value="Znf_CCCH"/>
</dbReference>
<evidence type="ECO:0000313" key="5">
    <source>
        <dbReference type="Proteomes" id="UP000282087"/>
    </source>
</evidence>
<keyword evidence="2" id="KW-1133">Transmembrane helix</keyword>
<dbReference type="GO" id="GO:0008270">
    <property type="term" value="F:zinc ion binding"/>
    <property type="evidence" value="ECO:0007669"/>
    <property type="project" value="UniProtKB-KW"/>
</dbReference>
<feature type="zinc finger region" description="C3H1-type" evidence="1">
    <location>
        <begin position="180"/>
        <end position="211"/>
    </location>
</feature>
<keyword evidence="1" id="KW-0862">Zinc</keyword>
<evidence type="ECO:0000256" key="2">
    <source>
        <dbReference type="SAM" id="Phobius"/>
    </source>
</evidence>
<accession>A0A3M6VK88</accession>
<organism evidence="4 5">
    <name type="scientific">Peronospora effusa</name>
    <dbReference type="NCBI Taxonomy" id="542832"/>
    <lineage>
        <taxon>Eukaryota</taxon>
        <taxon>Sar</taxon>
        <taxon>Stramenopiles</taxon>
        <taxon>Oomycota</taxon>
        <taxon>Peronosporomycetes</taxon>
        <taxon>Peronosporales</taxon>
        <taxon>Peronosporaceae</taxon>
        <taxon>Peronospora</taxon>
    </lineage>
</organism>
<keyword evidence="5" id="KW-1185">Reference proteome</keyword>
<name>A0A3M6VK88_9STRA</name>